<accession>A0ACC2VDP2</accession>
<dbReference type="EMBL" id="JASBWS010000107">
    <property type="protein sequence ID" value="KAJ9097050.1"/>
    <property type="molecule type" value="Genomic_DNA"/>
</dbReference>
<organism evidence="1 2">
    <name type="scientific">Naganishia adeliensis</name>
    <dbReference type="NCBI Taxonomy" id="92952"/>
    <lineage>
        <taxon>Eukaryota</taxon>
        <taxon>Fungi</taxon>
        <taxon>Dikarya</taxon>
        <taxon>Basidiomycota</taxon>
        <taxon>Agaricomycotina</taxon>
        <taxon>Tremellomycetes</taxon>
        <taxon>Filobasidiales</taxon>
        <taxon>Filobasidiaceae</taxon>
        <taxon>Naganishia</taxon>
    </lineage>
</organism>
<evidence type="ECO:0000313" key="1">
    <source>
        <dbReference type="EMBL" id="KAJ9097050.1"/>
    </source>
</evidence>
<protein>
    <submittedName>
        <fullName evidence="1">Uncharacterized protein</fullName>
    </submittedName>
</protein>
<name>A0ACC2VDP2_9TREE</name>
<gene>
    <name evidence="1" type="ORF">QFC20_006292</name>
</gene>
<evidence type="ECO:0000313" key="2">
    <source>
        <dbReference type="Proteomes" id="UP001230649"/>
    </source>
</evidence>
<dbReference type="Proteomes" id="UP001230649">
    <property type="component" value="Unassembled WGS sequence"/>
</dbReference>
<proteinExistence type="predicted"/>
<keyword evidence="2" id="KW-1185">Reference proteome</keyword>
<reference evidence="1" key="1">
    <citation type="submission" date="2023-04" db="EMBL/GenBank/DDBJ databases">
        <title>Draft Genome sequencing of Naganishia species isolated from polar environments using Oxford Nanopore Technology.</title>
        <authorList>
            <person name="Leo P."/>
            <person name="Venkateswaran K."/>
        </authorList>
    </citation>
    <scope>NUCLEOTIDE SEQUENCE</scope>
    <source>
        <strain evidence="1">MNA-CCFEE 5262</strain>
    </source>
</reference>
<sequence length="495" mass="54093">MPSTLFLSRARKALVISTVAATGISGFLYLAHQKGSRVQAQGENVGDTFTISKKTSLGWFRPTFEHLGRDSAEALLRKNEVTRTFKPSTTRSVVTRFDNNWVDCNAIGEDRHVEDFLSKHVLSVEKVASLARDSELSQSLNADPSLKLFSVIDGHAGTAMADTLTQKLHPAIVSSLRCSLAGGKPRYTDPLLTMRKCSEGALAFLSDYKHFECLGSTAPPDLTNGTDAQLDRDVISDALSAAFTNLDYEICVKPLRDMLGGSWSGEKVEYNDCPAPAVSGAILERTENPSPWLEELPNLFDATIHTTQPYVIAKPDVAVRSLEKNKDAKGQLKFIVAATDGLWDFLSSEEAVGLVASHLTHPYHEPIPRKIVQSELLEQSPGSSALCPGPRAKEDELDGDWVYQDGNAATHLIRNAFGASQHVGTIYEMLSLKGLPARDFRDDVTCSVIFFDPPAGGDLGFKFLKDRSNEPEGVLTRLIQRWRASPFGLIPSGFA</sequence>
<comment type="caution">
    <text evidence="1">The sequence shown here is derived from an EMBL/GenBank/DDBJ whole genome shotgun (WGS) entry which is preliminary data.</text>
</comment>